<evidence type="ECO:0000256" key="2">
    <source>
        <dbReference type="ARBA" id="ARBA00023015"/>
    </source>
</evidence>
<dbReference type="InterPro" id="IPR044636">
    <property type="entry name" value="RADIALIS-like"/>
</dbReference>
<dbReference type="PANTHER" id="PTHR43952:SF101">
    <property type="entry name" value="BINDING PROTEIN, PUTATIVE-RELATED"/>
    <property type="match status" value="1"/>
</dbReference>
<dbReference type="FunFam" id="1.10.10.60:FF:000154">
    <property type="entry name" value="Transcription factor SRM1"/>
    <property type="match status" value="1"/>
</dbReference>
<feature type="domain" description="Myb-like" evidence="6">
    <location>
        <begin position="9"/>
        <end position="63"/>
    </location>
</feature>
<keyword evidence="4" id="KW-0539">Nucleus</keyword>
<comment type="caution">
    <text evidence="8">The sequence shown here is derived from an EMBL/GenBank/DDBJ whole genome shotgun (WGS) entry which is preliminary data.</text>
</comment>
<gene>
    <name evidence="8" type="ORF">GH714_006082</name>
</gene>
<evidence type="ECO:0000256" key="1">
    <source>
        <dbReference type="ARBA" id="ARBA00004123"/>
    </source>
</evidence>
<evidence type="ECO:0000313" key="8">
    <source>
        <dbReference type="EMBL" id="KAF2309988.1"/>
    </source>
</evidence>
<dbReference type="SUPFAM" id="SSF46689">
    <property type="entry name" value="Homeodomain-like"/>
    <property type="match status" value="1"/>
</dbReference>
<proteinExistence type="predicted"/>
<evidence type="ECO:0000259" key="6">
    <source>
        <dbReference type="PROSITE" id="PS50090"/>
    </source>
</evidence>
<organism evidence="8 9">
    <name type="scientific">Hevea brasiliensis</name>
    <name type="common">Para rubber tree</name>
    <name type="synonym">Siphonia brasiliensis</name>
    <dbReference type="NCBI Taxonomy" id="3981"/>
    <lineage>
        <taxon>Eukaryota</taxon>
        <taxon>Viridiplantae</taxon>
        <taxon>Streptophyta</taxon>
        <taxon>Embryophyta</taxon>
        <taxon>Tracheophyta</taxon>
        <taxon>Spermatophyta</taxon>
        <taxon>Magnoliopsida</taxon>
        <taxon>eudicotyledons</taxon>
        <taxon>Gunneridae</taxon>
        <taxon>Pentapetalae</taxon>
        <taxon>rosids</taxon>
        <taxon>fabids</taxon>
        <taxon>Malpighiales</taxon>
        <taxon>Euphorbiaceae</taxon>
        <taxon>Crotonoideae</taxon>
        <taxon>Micrandreae</taxon>
        <taxon>Hevea</taxon>
    </lineage>
</organism>
<dbReference type="CDD" id="cd00167">
    <property type="entry name" value="SANT"/>
    <property type="match status" value="1"/>
</dbReference>
<dbReference type="PANTHER" id="PTHR43952">
    <property type="entry name" value="MYB FAMILY TRANSCRIPTION FACTOR-RELATED"/>
    <property type="match status" value="1"/>
</dbReference>
<comment type="subcellular location">
    <subcellularLocation>
        <location evidence="1">Nucleus</location>
    </subcellularLocation>
</comment>
<dbReference type="GO" id="GO:0005634">
    <property type="term" value="C:nucleus"/>
    <property type="evidence" value="ECO:0007669"/>
    <property type="project" value="UniProtKB-SubCell"/>
</dbReference>
<feature type="region of interest" description="Disordered" evidence="5">
    <location>
        <begin position="113"/>
        <end position="182"/>
    </location>
</feature>
<evidence type="ECO:0000256" key="5">
    <source>
        <dbReference type="SAM" id="MobiDB-lite"/>
    </source>
</evidence>
<dbReference type="SMART" id="SM00717">
    <property type="entry name" value="SANT"/>
    <property type="match status" value="1"/>
</dbReference>
<dbReference type="InterPro" id="IPR009057">
    <property type="entry name" value="Homeodomain-like_sf"/>
</dbReference>
<dbReference type="PROSITE" id="PS51293">
    <property type="entry name" value="SANT"/>
    <property type="match status" value="1"/>
</dbReference>
<keyword evidence="3" id="KW-0804">Transcription</keyword>
<dbReference type="Gene3D" id="1.10.10.60">
    <property type="entry name" value="Homeodomain-like"/>
    <property type="match status" value="1"/>
</dbReference>
<name>A0A6A6MBV9_HEVBR</name>
<evidence type="ECO:0000256" key="3">
    <source>
        <dbReference type="ARBA" id="ARBA00023163"/>
    </source>
</evidence>
<dbReference type="Pfam" id="PF23082">
    <property type="entry name" value="Myb_DNA-binding_2"/>
    <property type="match status" value="1"/>
</dbReference>
<dbReference type="AlphaFoldDB" id="A0A6A6MBV9"/>
<reference evidence="8 9" key="1">
    <citation type="journal article" date="2020" name="Mol. Plant">
        <title>The Chromosome-Based Rubber Tree Genome Provides New Insights into Spurge Genome Evolution and Rubber Biosynthesis.</title>
        <authorList>
            <person name="Liu J."/>
            <person name="Shi C."/>
            <person name="Shi C.C."/>
            <person name="Li W."/>
            <person name="Zhang Q.J."/>
            <person name="Zhang Y."/>
            <person name="Li K."/>
            <person name="Lu H.F."/>
            <person name="Shi C."/>
            <person name="Zhu S.T."/>
            <person name="Xiao Z.Y."/>
            <person name="Nan H."/>
            <person name="Yue Y."/>
            <person name="Zhu X.G."/>
            <person name="Wu Y."/>
            <person name="Hong X.N."/>
            <person name="Fan G.Y."/>
            <person name="Tong Y."/>
            <person name="Zhang D."/>
            <person name="Mao C.L."/>
            <person name="Liu Y.L."/>
            <person name="Hao S.J."/>
            <person name="Liu W.Q."/>
            <person name="Lv M.Q."/>
            <person name="Zhang H.B."/>
            <person name="Liu Y."/>
            <person name="Hu-Tang G.R."/>
            <person name="Wang J.P."/>
            <person name="Wang J.H."/>
            <person name="Sun Y.H."/>
            <person name="Ni S.B."/>
            <person name="Chen W.B."/>
            <person name="Zhang X.C."/>
            <person name="Jiao Y.N."/>
            <person name="Eichler E.E."/>
            <person name="Li G.H."/>
            <person name="Liu X."/>
            <person name="Gao L.Z."/>
        </authorList>
    </citation>
    <scope>NUCLEOTIDE SEQUENCE [LARGE SCALE GENOMIC DNA]</scope>
    <source>
        <strain evidence="9">cv. GT1</strain>
        <tissue evidence="8">Leaf</tissue>
    </source>
</reference>
<feature type="domain" description="SANT" evidence="7">
    <location>
        <begin position="12"/>
        <end position="59"/>
    </location>
</feature>
<evidence type="ECO:0000313" key="9">
    <source>
        <dbReference type="Proteomes" id="UP000467840"/>
    </source>
</evidence>
<dbReference type="EMBL" id="JAAGAX010000006">
    <property type="protein sequence ID" value="KAF2309988.1"/>
    <property type="molecule type" value="Genomic_DNA"/>
</dbReference>
<evidence type="ECO:0000256" key="4">
    <source>
        <dbReference type="ARBA" id="ARBA00023242"/>
    </source>
</evidence>
<keyword evidence="9" id="KW-1185">Reference proteome</keyword>
<dbReference type="InterPro" id="IPR017884">
    <property type="entry name" value="SANT_dom"/>
</dbReference>
<dbReference type="Proteomes" id="UP000467840">
    <property type="component" value="Chromosome 14"/>
</dbReference>
<accession>A0A6A6MBV9</accession>
<keyword evidence="2" id="KW-0805">Transcription regulation</keyword>
<dbReference type="GO" id="GO:0003700">
    <property type="term" value="F:DNA-binding transcription factor activity"/>
    <property type="evidence" value="ECO:0007669"/>
    <property type="project" value="InterPro"/>
</dbReference>
<evidence type="ECO:0000259" key="7">
    <source>
        <dbReference type="PROSITE" id="PS51293"/>
    </source>
</evidence>
<protein>
    <submittedName>
        <fullName evidence="8">Uncharacterized protein</fullName>
    </submittedName>
</protein>
<sequence>MASSKFSSSSNGSNSSWTPKQNKLFEKALAVYDKDTPDRWQNVAKAVGGKSPEEVKIHYDRLVEDLKYIESGQAPLPPTRPLEAMVQELVKSRACSVLGDNSPGIYEQIEKSGQEVKEAIKQASPTSTGNTPEDSKSTTTSWGQWNLGLISEKPQPGPSAGDAQAPAPNAGRAYAPTAEDLA</sequence>
<dbReference type="PROSITE" id="PS50090">
    <property type="entry name" value="MYB_LIKE"/>
    <property type="match status" value="1"/>
</dbReference>
<dbReference type="InterPro" id="IPR001005">
    <property type="entry name" value="SANT/Myb"/>
</dbReference>
<feature type="compositionally biased region" description="Polar residues" evidence="5">
    <location>
        <begin position="123"/>
        <end position="144"/>
    </location>
</feature>